<dbReference type="InterPro" id="IPR045425">
    <property type="entry name" value="DUF6508"/>
</dbReference>
<dbReference type="HOGENOM" id="CLU_1802202_0_0_9"/>
<evidence type="ECO:0000313" key="1">
    <source>
        <dbReference type="EMBL" id="ADI00397.1"/>
    </source>
</evidence>
<evidence type="ECO:0000313" key="2">
    <source>
        <dbReference type="Proteomes" id="UP000000271"/>
    </source>
</evidence>
<dbReference type="Pfam" id="PF20118">
    <property type="entry name" value="DUF6508"/>
    <property type="match status" value="1"/>
</dbReference>
<protein>
    <submittedName>
        <fullName evidence="1">Uncharacterized protein</fullName>
    </submittedName>
</protein>
<gene>
    <name evidence="1" type="ordered locus">Bsel_2908</name>
</gene>
<dbReference type="EMBL" id="CP001791">
    <property type="protein sequence ID" value="ADI00397.1"/>
    <property type="molecule type" value="Genomic_DNA"/>
</dbReference>
<reference evidence="1" key="1">
    <citation type="submission" date="2009-10" db="EMBL/GenBank/DDBJ databases">
        <title>Complete sequence of Bacillus selenitireducens MLS10.</title>
        <authorList>
            <consortium name="US DOE Joint Genome Institute"/>
            <person name="Lucas S."/>
            <person name="Copeland A."/>
            <person name="Lapidus A."/>
            <person name="Glavina del Rio T."/>
            <person name="Dalin E."/>
            <person name="Tice H."/>
            <person name="Bruce D."/>
            <person name="Goodwin L."/>
            <person name="Pitluck S."/>
            <person name="Sims D."/>
            <person name="Brettin T."/>
            <person name="Detter J.C."/>
            <person name="Han C."/>
            <person name="Larimer F."/>
            <person name="Land M."/>
            <person name="Hauser L."/>
            <person name="Kyrpides N."/>
            <person name="Ovchinnikova G."/>
            <person name="Stolz J."/>
        </authorList>
    </citation>
    <scope>NUCLEOTIDE SEQUENCE [LARGE SCALE GENOMIC DNA]</scope>
    <source>
        <strain evidence="1">MLS10</strain>
    </source>
</reference>
<dbReference type="RefSeq" id="WP_013173809.1">
    <property type="nucleotide sequence ID" value="NC_014219.1"/>
</dbReference>
<accession>D6XZB2</accession>
<sequence length="143" mass="16106">MGEEFTTERIDAYIAYFEKGEALYYRWPDSGIVKTGGILEVTEPDYEEGVLTFVEDVLASSWYDPGYLAVMQDIDPGAPVTSEEIRRLTRKETAALLTFYIRGEKFAPGTWVSAIQNGLFTALLYQMKRLIRLEKGTSSSGEP</sequence>
<name>D6XZB2_BACIE</name>
<keyword evidence="2" id="KW-1185">Reference proteome</keyword>
<dbReference type="KEGG" id="bse:Bsel_2908"/>
<dbReference type="Proteomes" id="UP000000271">
    <property type="component" value="Chromosome"/>
</dbReference>
<organism evidence="1 2">
    <name type="scientific">Bacillus selenitireducens (strain ATCC 700615 / DSM 15326 / MLS10)</name>
    <dbReference type="NCBI Taxonomy" id="439292"/>
    <lineage>
        <taxon>Bacteria</taxon>
        <taxon>Bacillati</taxon>
        <taxon>Bacillota</taxon>
        <taxon>Bacilli</taxon>
        <taxon>Bacillales</taxon>
        <taxon>Bacillaceae</taxon>
        <taxon>Salisediminibacterium</taxon>
    </lineage>
</organism>
<proteinExistence type="predicted"/>
<dbReference type="AlphaFoldDB" id="D6XZB2"/>